<reference evidence="3" key="1">
    <citation type="journal article" date="2016" name="Ticks Tick Borne Dis.">
        <title>De novo assembly and annotation of the salivary gland transcriptome of Rhipicephalus appendiculatus male and female ticks during blood feeding.</title>
        <authorList>
            <person name="de Castro M.H."/>
            <person name="de Klerk D."/>
            <person name="Pienaar R."/>
            <person name="Latif A.A."/>
            <person name="Rees D.J."/>
            <person name="Mans B.J."/>
        </authorList>
    </citation>
    <scope>NUCLEOTIDE SEQUENCE</scope>
    <source>
        <tissue evidence="3">Salivary glands</tissue>
    </source>
</reference>
<keyword evidence="2" id="KW-0812">Transmembrane</keyword>
<feature type="transmembrane region" description="Helical" evidence="2">
    <location>
        <begin position="32"/>
        <end position="51"/>
    </location>
</feature>
<name>A0A131YQT9_RHIAP</name>
<evidence type="ECO:0000256" key="2">
    <source>
        <dbReference type="SAM" id="Phobius"/>
    </source>
</evidence>
<proteinExistence type="predicted"/>
<feature type="compositionally biased region" description="Basic and acidic residues" evidence="1">
    <location>
        <begin position="94"/>
        <end position="109"/>
    </location>
</feature>
<dbReference type="AlphaFoldDB" id="A0A131YQT9"/>
<keyword evidence="2" id="KW-1133">Transmembrane helix</keyword>
<dbReference type="EMBL" id="GEDV01006933">
    <property type="protein sequence ID" value="JAP81624.1"/>
    <property type="molecule type" value="Transcribed_RNA"/>
</dbReference>
<organism evidence="3">
    <name type="scientific">Rhipicephalus appendiculatus</name>
    <name type="common">Brown ear tick</name>
    <dbReference type="NCBI Taxonomy" id="34631"/>
    <lineage>
        <taxon>Eukaryota</taxon>
        <taxon>Metazoa</taxon>
        <taxon>Ecdysozoa</taxon>
        <taxon>Arthropoda</taxon>
        <taxon>Chelicerata</taxon>
        <taxon>Arachnida</taxon>
        <taxon>Acari</taxon>
        <taxon>Parasitiformes</taxon>
        <taxon>Ixodida</taxon>
        <taxon>Ixodoidea</taxon>
        <taxon>Ixodidae</taxon>
        <taxon>Rhipicephalinae</taxon>
        <taxon>Rhipicephalus</taxon>
        <taxon>Rhipicephalus</taxon>
    </lineage>
</organism>
<sequence>MIASIVRLAADPWSRRQQPVPKVSWLDRHPRFTLVVIGIGGTCLVFSRFIYDAVNAMFESDDGKPTLDLVMLMHQTYWRKDGERPKSLQEALEEQERIREEQRKERERQGQLALRL</sequence>
<keyword evidence="2" id="KW-0472">Membrane</keyword>
<feature type="region of interest" description="Disordered" evidence="1">
    <location>
        <begin position="89"/>
        <end position="116"/>
    </location>
</feature>
<protein>
    <submittedName>
        <fullName evidence="3">Uncharacterized protein</fullName>
    </submittedName>
</protein>
<accession>A0A131YQT9</accession>
<evidence type="ECO:0000256" key="1">
    <source>
        <dbReference type="SAM" id="MobiDB-lite"/>
    </source>
</evidence>
<evidence type="ECO:0000313" key="3">
    <source>
        <dbReference type="EMBL" id="JAP81624.1"/>
    </source>
</evidence>